<evidence type="ECO:0000313" key="2">
    <source>
        <dbReference type="Proteomes" id="UP000195755"/>
    </source>
</evidence>
<dbReference type="AlphaFoldDB" id="A0A1Z2KW64"/>
<name>A0A1Z2KW64_9ACTN</name>
<sequence>MQPDFATLMQPSLAEFCAELAATQPRQTLSWAIFWMSFSISDLRMVREAAGS</sequence>
<gene>
    <name evidence="1" type="ORF">SMD11_0616</name>
</gene>
<organism evidence="1 2">
    <name type="scientific">Streptomyces albireticuli</name>
    <dbReference type="NCBI Taxonomy" id="1940"/>
    <lineage>
        <taxon>Bacteria</taxon>
        <taxon>Bacillati</taxon>
        <taxon>Actinomycetota</taxon>
        <taxon>Actinomycetes</taxon>
        <taxon>Kitasatosporales</taxon>
        <taxon>Streptomycetaceae</taxon>
        <taxon>Streptomyces</taxon>
    </lineage>
</organism>
<dbReference type="EMBL" id="CP021744">
    <property type="protein sequence ID" value="ARZ66282.1"/>
    <property type="molecule type" value="Genomic_DNA"/>
</dbReference>
<proteinExistence type="predicted"/>
<reference evidence="1 2" key="1">
    <citation type="submission" date="2017-06" db="EMBL/GenBank/DDBJ databases">
        <title>Streptomyces albireticuli Genome sequencing and assembly.</title>
        <authorList>
            <person name="Wang Y."/>
            <person name="Du B."/>
            <person name="Ding Y."/>
            <person name="Liu H."/>
            <person name="Hou Q."/>
            <person name="Liu K."/>
            <person name="Yao L."/>
            <person name="Wang C."/>
        </authorList>
    </citation>
    <scope>NUCLEOTIDE SEQUENCE [LARGE SCALE GENOMIC DNA]</scope>
    <source>
        <strain evidence="1 2">MDJK11</strain>
    </source>
</reference>
<accession>A0A1Z2KW64</accession>
<dbReference type="Proteomes" id="UP000195755">
    <property type="component" value="Chromosome"/>
</dbReference>
<dbReference type="KEGG" id="salj:SMD11_0616"/>
<evidence type="ECO:0000313" key="1">
    <source>
        <dbReference type="EMBL" id="ARZ66282.1"/>
    </source>
</evidence>
<protein>
    <submittedName>
        <fullName evidence="1">Uncharacterized protein</fullName>
    </submittedName>
</protein>